<dbReference type="OrthoDB" id="10003330at2759"/>
<evidence type="ECO:0000259" key="3">
    <source>
        <dbReference type="PROSITE" id="PS50848"/>
    </source>
</evidence>
<dbReference type="PROSITE" id="PS50848">
    <property type="entry name" value="START"/>
    <property type="match status" value="1"/>
</dbReference>
<dbReference type="GO" id="GO:0005096">
    <property type="term" value="F:GTPase activator activity"/>
    <property type="evidence" value="ECO:0007669"/>
    <property type="project" value="UniProtKB-KW"/>
</dbReference>
<evidence type="ECO:0000313" key="4">
    <source>
        <dbReference type="EMBL" id="TRY90973.1"/>
    </source>
</evidence>
<dbReference type="GO" id="GO:0030036">
    <property type="term" value="P:actin cytoskeleton organization"/>
    <property type="evidence" value="ECO:0007669"/>
    <property type="project" value="TreeGrafter"/>
</dbReference>
<dbReference type="STRING" id="623744.A0A553QLW7"/>
<dbReference type="PANTHER" id="PTHR12659">
    <property type="entry name" value="RHO-TYPE GTPASE ACTIVATING PROTEIN"/>
    <property type="match status" value="1"/>
</dbReference>
<keyword evidence="2" id="KW-0597">Phosphoprotein</keyword>
<dbReference type="EMBL" id="SRMA01025787">
    <property type="protein sequence ID" value="TRY90973.1"/>
    <property type="molecule type" value="Genomic_DNA"/>
</dbReference>
<evidence type="ECO:0000256" key="2">
    <source>
        <dbReference type="ARBA" id="ARBA00022553"/>
    </source>
</evidence>
<gene>
    <name evidence="4" type="ORF">DNTS_022196</name>
</gene>
<name>A0A553QLW7_9TELE</name>
<feature type="domain" description="START" evidence="3">
    <location>
        <begin position="34"/>
        <end position="142"/>
    </location>
</feature>
<evidence type="ECO:0000313" key="5">
    <source>
        <dbReference type="Proteomes" id="UP000316079"/>
    </source>
</evidence>
<dbReference type="InterPro" id="IPR002913">
    <property type="entry name" value="START_lipid-bd_dom"/>
</dbReference>
<dbReference type="PANTHER" id="PTHR12659:SF8">
    <property type="entry name" value="STAR-RELATED LIPID TRANSFER PROTEIN 13 ISOFORM X1"/>
    <property type="match status" value="1"/>
</dbReference>
<dbReference type="GO" id="GO:0035023">
    <property type="term" value="P:regulation of Rho protein signal transduction"/>
    <property type="evidence" value="ECO:0007669"/>
    <property type="project" value="TreeGrafter"/>
</dbReference>
<evidence type="ECO:0000256" key="1">
    <source>
        <dbReference type="ARBA" id="ARBA00022468"/>
    </source>
</evidence>
<reference evidence="4 5" key="1">
    <citation type="journal article" date="2019" name="Sci. Data">
        <title>Hybrid genome assembly and annotation of Danionella translucida.</title>
        <authorList>
            <person name="Kadobianskyi M."/>
            <person name="Schulze L."/>
            <person name="Schuelke M."/>
            <person name="Judkewitz B."/>
        </authorList>
    </citation>
    <scope>NUCLEOTIDE SEQUENCE [LARGE SCALE GENOMIC DNA]</scope>
    <source>
        <strain evidence="4 5">Bolton</strain>
    </source>
</reference>
<dbReference type="SUPFAM" id="SSF55961">
    <property type="entry name" value="Bet v1-like"/>
    <property type="match status" value="1"/>
</dbReference>
<proteinExistence type="predicted"/>
<dbReference type="FunFam" id="3.30.530.20:FF:000009">
    <property type="entry name" value="StAR related lipid transfer domain containing 13"/>
    <property type="match status" value="1"/>
</dbReference>
<dbReference type="AlphaFoldDB" id="A0A553QLW7"/>
<protein>
    <recommendedName>
        <fullName evidence="3">START domain-containing protein</fullName>
    </recommendedName>
</protein>
<dbReference type="Gene3D" id="3.30.530.20">
    <property type="match status" value="1"/>
</dbReference>
<comment type="caution">
    <text evidence="4">The sequence shown here is derived from an EMBL/GenBank/DDBJ whole genome shotgun (WGS) entry which is preliminary data.</text>
</comment>
<sequence>MFLVGDGTPLRRWRVSVDVEAPPAVLLKRILRERPLWDTELLQGKVLEVLDLQTDLYQYELRSMAPHPNREFLVLRTWRSDLPRGVCALASVSLEPEGGALRAGVRGVLLESQYLLEPCGSGRSRLTHICRADLRGKSPEWYNKAFGHLCASEAIRIRNSFHALVPEGPGTKI</sequence>
<keyword evidence="5" id="KW-1185">Reference proteome</keyword>
<dbReference type="InterPro" id="IPR023393">
    <property type="entry name" value="START-like_dom_sf"/>
</dbReference>
<organism evidence="4 5">
    <name type="scientific">Danionella cerebrum</name>
    <dbReference type="NCBI Taxonomy" id="2873325"/>
    <lineage>
        <taxon>Eukaryota</taxon>
        <taxon>Metazoa</taxon>
        <taxon>Chordata</taxon>
        <taxon>Craniata</taxon>
        <taxon>Vertebrata</taxon>
        <taxon>Euteleostomi</taxon>
        <taxon>Actinopterygii</taxon>
        <taxon>Neopterygii</taxon>
        <taxon>Teleostei</taxon>
        <taxon>Ostariophysi</taxon>
        <taxon>Cypriniformes</taxon>
        <taxon>Danionidae</taxon>
        <taxon>Danioninae</taxon>
        <taxon>Danionella</taxon>
    </lineage>
</organism>
<dbReference type="SMART" id="SM00234">
    <property type="entry name" value="START"/>
    <property type="match status" value="1"/>
</dbReference>
<keyword evidence="1" id="KW-0343">GTPase activation</keyword>
<dbReference type="Proteomes" id="UP000316079">
    <property type="component" value="Unassembled WGS sequence"/>
</dbReference>
<accession>A0A553QLW7</accession>
<dbReference type="GO" id="GO:0008289">
    <property type="term" value="F:lipid binding"/>
    <property type="evidence" value="ECO:0007669"/>
    <property type="project" value="InterPro"/>
</dbReference>
<dbReference type="Pfam" id="PF01852">
    <property type="entry name" value="START"/>
    <property type="match status" value="1"/>
</dbReference>